<dbReference type="SUPFAM" id="SSF47384">
    <property type="entry name" value="Homodimeric domain of signal transducing histidine kinase"/>
    <property type="match status" value="1"/>
</dbReference>
<dbReference type="Gene3D" id="1.10.287.130">
    <property type="match status" value="1"/>
</dbReference>
<dbReference type="CDD" id="cd00082">
    <property type="entry name" value="HisKA"/>
    <property type="match status" value="1"/>
</dbReference>
<dbReference type="InterPro" id="IPR005467">
    <property type="entry name" value="His_kinase_dom"/>
</dbReference>
<proteinExistence type="predicted"/>
<keyword evidence="4" id="KW-0808">Transferase</keyword>
<dbReference type="SUPFAM" id="SSF55874">
    <property type="entry name" value="ATPase domain of HSP90 chaperone/DNA topoisomerase II/histidine kinase"/>
    <property type="match status" value="1"/>
</dbReference>
<reference evidence="10 11" key="1">
    <citation type="submission" date="2019-03" db="EMBL/GenBank/DDBJ databases">
        <title>Metabolic potential of uncultured bacteria and archaea associated with petroleum seepage in deep-sea sediments.</title>
        <authorList>
            <person name="Dong X."/>
            <person name="Hubert C."/>
        </authorList>
    </citation>
    <scope>NUCLEOTIDE SEQUENCE [LARGE SCALE GENOMIC DNA]</scope>
    <source>
        <strain evidence="10">E29_bin52</strain>
    </source>
</reference>
<evidence type="ECO:0000313" key="10">
    <source>
        <dbReference type="EMBL" id="TET63106.1"/>
    </source>
</evidence>
<dbReference type="EMBL" id="SOIZ01000125">
    <property type="protein sequence ID" value="TET63106.1"/>
    <property type="molecule type" value="Genomic_DNA"/>
</dbReference>
<feature type="domain" description="Histidine kinase" evidence="9">
    <location>
        <begin position="448"/>
        <end position="678"/>
    </location>
</feature>
<dbReference type="InterPro" id="IPR000014">
    <property type="entry name" value="PAS"/>
</dbReference>
<dbReference type="InterPro" id="IPR003018">
    <property type="entry name" value="GAF"/>
</dbReference>
<evidence type="ECO:0000256" key="7">
    <source>
        <dbReference type="ARBA" id="ARBA00022840"/>
    </source>
</evidence>
<dbReference type="CDD" id="cd00130">
    <property type="entry name" value="PAS"/>
    <property type="match status" value="1"/>
</dbReference>
<dbReference type="SMART" id="SM00387">
    <property type="entry name" value="HATPase_c"/>
    <property type="match status" value="1"/>
</dbReference>
<dbReference type="Proteomes" id="UP000319130">
    <property type="component" value="Unassembled WGS sequence"/>
</dbReference>
<dbReference type="EC" id="2.7.13.3" evidence="2"/>
<accession>A0A523W7V7</accession>
<dbReference type="AlphaFoldDB" id="A0A523W7V7"/>
<evidence type="ECO:0000256" key="5">
    <source>
        <dbReference type="ARBA" id="ARBA00022741"/>
    </source>
</evidence>
<keyword evidence="5" id="KW-0547">Nucleotide-binding</keyword>
<evidence type="ECO:0000256" key="8">
    <source>
        <dbReference type="ARBA" id="ARBA00023012"/>
    </source>
</evidence>
<dbReference type="PANTHER" id="PTHR43065">
    <property type="entry name" value="SENSOR HISTIDINE KINASE"/>
    <property type="match status" value="1"/>
</dbReference>
<dbReference type="InterPro" id="IPR004358">
    <property type="entry name" value="Sig_transdc_His_kin-like_C"/>
</dbReference>
<keyword evidence="7" id="KW-0067">ATP-binding</keyword>
<evidence type="ECO:0000256" key="4">
    <source>
        <dbReference type="ARBA" id="ARBA00022679"/>
    </source>
</evidence>
<dbReference type="PANTHER" id="PTHR43065:SF10">
    <property type="entry name" value="PEROXIDE STRESS-ACTIVATED HISTIDINE KINASE MAK3"/>
    <property type="match status" value="1"/>
</dbReference>
<organism evidence="10 11">
    <name type="scientific">Aerophobetes bacterium</name>
    <dbReference type="NCBI Taxonomy" id="2030807"/>
    <lineage>
        <taxon>Bacteria</taxon>
        <taxon>Candidatus Aerophobota</taxon>
    </lineage>
</organism>
<dbReference type="InterPro" id="IPR036890">
    <property type="entry name" value="HATPase_C_sf"/>
</dbReference>
<evidence type="ECO:0000313" key="11">
    <source>
        <dbReference type="Proteomes" id="UP000319130"/>
    </source>
</evidence>
<dbReference type="Pfam" id="PF02518">
    <property type="entry name" value="HATPase_c"/>
    <property type="match status" value="1"/>
</dbReference>
<evidence type="ECO:0000256" key="1">
    <source>
        <dbReference type="ARBA" id="ARBA00000085"/>
    </source>
</evidence>
<keyword evidence="3" id="KW-0597">Phosphoprotein</keyword>
<evidence type="ECO:0000256" key="6">
    <source>
        <dbReference type="ARBA" id="ARBA00022777"/>
    </source>
</evidence>
<evidence type="ECO:0000256" key="2">
    <source>
        <dbReference type="ARBA" id="ARBA00012438"/>
    </source>
</evidence>
<evidence type="ECO:0000256" key="3">
    <source>
        <dbReference type="ARBA" id="ARBA00022553"/>
    </source>
</evidence>
<dbReference type="SUPFAM" id="SSF55781">
    <property type="entry name" value="GAF domain-like"/>
    <property type="match status" value="1"/>
</dbReference>
<dbReference type="InterPro" id="IPR003661">
    <property type="entry name" value="HisK_dim/P_dom"/>
</dbReference>
<dbReference type="Gene3D" id="3.30.450.20">
    <property type="entry name" value="PAS domain"/>
    <property type="match status" value="1"/>
</dbReference>
<dbReference type="Gene3D" id="3.30.450.40">
    <property type="match status" value="1"/>
</dbReference>
<dbReference type="PROSITE" id="PS50109">
    <property type="entry name" value="HIS_KIN"/>
    <property type="match status" value="1"/>
</dbReference>
<dbReference type="GO" id="GO:0005524">
    <property type="term" value="F:ATP binding"/>
    <property type="evidence" value="ECO:0007669"/>
    <property type="project" value="UniProtKB-KW"/>
</dbReference>
<gene>
    <name evidence="10" type="ORF">E3J48_02985</name>
</gene>
<dbReference type="InterPro" id="IPR036097">
    <property type="entry name" value="HisK_dim/P_sf"/>
</dbReference>
<dbReference type="PRINTS" id="PR00344">
    <property type="entry name" value="BCTRLSENSOR"/>
</dbReference>
<dbReference type="SMART" id="SM00065">
    <property type="entry name" value="GAF"/>
    <property type="match status" value="1"/>
</dbReference>
<dbReference type="CDD" id="cd00075">
    <property type="entry name" value="HATPase"/>
    <property type="match status" value="1"/>
</dbReference>
<dbReference type="Gene3D" id="3.30.565.10">
    <property type="entry name" value="Histidine kinase-like ATPase, C-terminal domain"/>
    <property type="match status" value="1"/>
</dbReference>
<evidence type="ECO:0000259" key="9">
    <source>
        <dbReference type="PROSITE" id="PS50109"/>
    </source>
</evidence>
<comment type="caution">
    <text evidence="10">The sequence shown here is derived from an EMBL/GenBank/DDBJ whole genome shotgun (WGS) entry which is preliminary data.</text>
</comment>
<dbReference type="InterPro" id="IPR003594">
    <property type="entry name" value="HATPase_dom"/>
</dbReference>
<sequence length="681" mass="77198">MVNVLFITHQEKRKEFLSHALGPEYFILTCDSEKKIDNLVRLVDLAIVDFSFLEWEGLNVVDRVKQCDDSTVILGVGRQVEKEIIEAARKRGLAEYIDVDKNINSLASVVREKMEKKMLITRMEEEKLSRDPSHSFLSPDKEATLSPEECRFLEEMSRLLIHGYNLDELMEFFLSLLSKMFGISRLCIILKDRVKKTYGIRACLGITEDAKECVELHPERGLVKFLAGEGTVVTKERLAKADFKAAYEIRQDMKLIQSNVAVPLSPRGELIGILGLGPKITGDKMSRREIRQVFLFCNQVGLAIQNLLFYEEMYCQKRYIESVLKDATSGVISIDAEQKITTCNPRAQEVLNLDESPNLIGKDIRRLPSPLGDILFQTLTRGILYGRKEVYVPAIKRWLGISTSQVKNDKGEVSGSMMIFTDLTPIKHLEAEKEKIQKRDFLAQVAVRLSHELRNSLVPIKSLVELMPSKYSDEEFRKKLFSGVTKEIERIDNLIQRLVFFSQPVHLDKIAESLASLVDEAVERTKKERLRDEKIELNVSYKEDDLQVYVDKGAMIEALGHIVTNSMEAAPEEARIDIRCERTDKLPEALFLGNHKKTVSGEPTEYVKIEIRDNGPGLPGENADHSDIFDPFFTTKNRGVGLGLTISQSIIEEHGGSIVPLSEPGKGTAMVVYLPRYQSPF</sequence>
<keyword evidence="8" id="KW-0902">Two-component regulatory system</keyword>
<protein>
    <recommendedName>
        <fullName evidence="2">histidine kinase</fullName>
        <ecNumber evidence="2">2.7.13.3</ecNumber>
    </recommendedName>
</protein>
<dbReference type="InterPro" id="IPR029016">
    <property type="entry name" value="GAF-like_dom_sf"/>
</dbReference>
<dbReference type="InterPro" id="IPR035965">
    <property type="entry name" value="PAS-like_dom_sf"/>
</dbReference>
<name>A0A523W7V7_UNCAE</name>
<dbReference type="Pfam" id="PF00512">
    <property type="entry name" value="HisKA"/>
    <property type="match status" value="1"/>
</dbReference>
<comment type="catalytic activity">
    <reaction evidence="1">
        <text>ATP + protein L-histidine = ADP + protein N-phospho-L-histidine.</text>
        <dbReference type="EC" id="2.7.13.3"/>
    </reaction>
</comment>
<dbReference type="GO" id="GO:0000155">
    <property type="term" value="F:phosphorelay sensor kinase activity"/>
    <property type="evidence" value="ECO:0007669"/>
    <property type="project" value="InterPro"/>
</dbReference>
<dbReference type="SUPFAM" id="SSF55785">
    <property type="entry name" value="PYP-like sensor domain (PAS domain)"/>
    <property type="match status" value="1"/>
</dbReference>
<keyword evidence="6 10" id="KW-0418">Kinase</keyword>